<dbReference type="FunFam" id="3.30.300.30:FF:000008">
    <property type="entry name" value="2,3-dihydroxybenzoate-AMP ligase"/>
    <property type="match status" value="1"/>
</dbReference>
<name>A0A842HWW3_9SPHN</name>
<dbReference type="Pfam" id="PF13193">
    <property type="entry name" value="AMP-binding_C"/>
    <property type="match status" value="1"/>
</dbReference>
<reference evidence="8 9" key="1">
    <citation type="submission" date="2020-08" db="EMBL/GenBank/DDBJ databases">
        <title>Draft genome sequence of Parasphingopyxis sp. GrpM-11.</title>
        <authorList>
            <person name="Oh J."/>
            <person name="Roh D.-H."/>
        </authorList>
    </citation>
    <scope>NUCLEOTIDE SEQUENCE [LARGE SCALE GENOMIC DNA]</scope>
    <source>
        <strain evidence="8 9">GrpM-11</strain>
    </source>
</reference>
<dbReference type="GO" id="GO:0031956">
    <property type="term" value="F:medium-chain fatty acid-CoA ligase activity"/>
    <property type="evidence" value="ECO:0007669"/>
    <property type="project" value="TreeGrafter"/>
</dbReference>
<dbReference type="InterPro" id="IPR000873">
    <property type="entry name" value="AMP-dep_synth/lig_dom"/>
</dbReference>
<evidence type="ECO:0000256" key="2">
    <source>
        <dbReference type="ARBA" id="ARBA00022598"/>
    </source>
</evidence>
<dbReference type="Gene3D" id="3.40.50.12780">
    <property type="entry name" value="N-terminal domain of ligase-like"/>
    <property type="match status" value="1"/>
</dbReference>
<evidence type="ECO:0000256" key="3">
    <source>
        <dbReference type="ARBA" id="ARBA00051915"/>
    </source>
</evidence>
<evidence type="ECO:0000256" key="5">
    <source>
        <dbReference type="ARBA" id="ARBA00067668"/>
    </source>
</evidence>
<dbReference type="NCBIfam" id="NF004837">
    <property type="entry name" value="PRK06187.1"/>
    <property type="match status" value="1"/>
</dbReference>
<dbReference type="PANTHER" id="PTHR43201">
    <property type="entry name" value="ACYL-COA SYNTHETASE"/>
    <property type="match status" value="1"/>
</dbReference>
<dbReference type="SUPFAM" id="SSF56801">
    <property type="entry name" value="Acetyl-CoA synthetase-like"/>
    <property type="match status" value="1"/>
</dbReference>
<evidence type="ECO:0000256" key="4">
    <source>
        <dbReference type="ARBA" id="ARBA00066616"/>
    </source>
</evidence>
<gene>
    <name evidence="8" type="ORF">H6P80_07100</name>
</gene>
<keyword evidence="2 8" id="KW-0436">Ligase</keyword>
<dbReference type="RefSeq" id="WP_185800598.1">
    <property type="nucleotide sequence ID" value="NZ_JACJVJ010000001.1"/>
</dbReference>
<comment type="caution">
    <text evidence="8">The sequence shown here is derived from an EMBL/GenBank/DDBJ whole genome shotgun (WGS) entry which is preliminary data.</text>
</comment>
<evidence type="ECO:0000259" key="6">
    <source>
        <dbReference type="Pfam" id="PF00501"/>
    </source>
</evidence>
<keyword evidence="9" id="KW-1185">Reference proteome</keyword>
<evidence type="ECO:0000256" key="1">
    <source>
        <dbReference type="ARBA" id="ARBA00006432"/>
    </source>
</evidence>
<accession>A0A842HWW3</accession>
<evidence type="ECO:0000313" key="8">
    <source>
        <dbReference type="EMBL" id="MBC2777385.1"/>
    </source>
</evidence>
<dbReference type="InterPro" id="IPR045851">
    <property type="entry name" value="AMP-bd_C_sf"/>
</dbReference>
<dbReference type="InterPro" id="IPR042099">
    <property type="entry name" value="ANL_N_sf"/>
</dbReference>
<dbReference type="GO" id="GO:0006631">
    <property type="term" value="P:fatty acid metabolic process"/>
    <property type="evidence" value="ECO:0007669"/>
    <property type="project" value="TreeGrafter"/>
</dbReference>
<evidence type="ECO:0000259" key="7">
    <source>
        <dbReference type="Pfam" id="PF13193"/>
    </source>
</evidence>
<dbReference type="CDD" id="cd17631">
    <property type="entry name" value="FACL_FadD13-like"/>
    <property type="match status" value="1"/>
</dbReference>
<organism evidence="8 9">
    <name type="scientific">Parasphingopyxis marina</name>
    <dbReference type="NCBI Taxonomy" id="2761622"/>
    <lineage>
        <taxon>Bacteria</taxon>
        <taxon>Pseudomonadati</taxon>
        <taxon>Pseudomonadota</taxon>
        <taxon>Alphaproteobacteria</taxon>
        <taxon>Sphingomonadales</taxon>
        <taxon>Sphingomonadaceae</taxon>
        <taxon>Parasphingopyxis</taxon>
    </lineage>
</organism>
<sequence>MREQHSAMTLNELADYWAAEKPDDIAYRFDGRATSFREFRDASEALARAFAAEGVGKGDRIAWIGKNSDRYFLTLFAAARIGAVTVPVGWRLATAEMAFIVEDAEAGTIVSGPEFLDLASGFADTIGCVKRLFGAEGNPTAECVASLQARHESAPPVDYSPHCDDPIVQLYTSGTTGQPKGVVLTQNNILKGRSRDEREIPNWDRWAEGDAGLQAMPVAHIAGTGYGILPLNRGMACSIIAEFDIERTLDLIDARHVTRFFLVPAALQMLITHPRLAEIDTSGVVQIAYGASPMPLQLLRDCMKAFPNAGFAQFYGMTETTGTIIVLPPEDHDPAGNERMRSAGKPLDGVEVRIVDEQGKEVGVGEVGEIVTRSEANMVHYWKQPERTAETVDGEGWLRTGDAAYRDADGYIYIHDRMKDMIITGGENVYPAEVENALYEHPQVSEAAVIGVPDETWGEAVKAVIVPKNGAKIDEREIIAFVRERIAGYKTPKTVDVIAVMPRNASGKILRKDLRAPYWEGRERQVN</sequence>
<dbReference type="PANTHER" id="PTHR43201:SF5">
    <property type="entry name" value="MEDIUM-CHAIN ACYL-COA LIGASE ACSF2, MITOCHONDRIAL"/>
    <property type="match status" value="1"/>
</dbReference>
<dbReference type="EC" id="6.2.1.44" evidence="4"/>
<dbReference type="AlphaFoldDB" id="A0A842HWW3"/>
<proteinExistence type="inferred from homology"/>
<dbReference type="EMBL" id="JACJVJ010000001">
    <property type="protein sequence ID" value="MBC2777385.1"/>
    <property type="molecule type" value="Genomic_DNA"/>
</dbReference>
<dbReference type="Pfam" id="PF00501">
    <property type="entry name" value="AMP-binding"/>
    <property type="match status" value="1"/>
</dbReference>
<dbReference type="InterPro" id="IPR025110">
    <property type="entry name" value="AMP-bd_C"/>
</dbReference>
<comment type="similarity">
    <text evidence="1">Belongs to the ATP-dependent AMP-binding enzyme family.</text>
</comment>
<dbReference type="Gene3D" id="3.30.300.30">
    <property type="match status" value="1"/>
</dbReference>
<feature type="domain" description="AMP-dependent synthetase/ligase" evidence="6">
    <location>
        <begin position="16"/>
        <end position="382"/>
    </location>
</feature>
<comment type="catalytic activity">
    <reaction evidence="3">
        <text>3-(methylsulfanyl)propanoate + ATP + CoA = 3-(methylsulfanyl)propanoyl-CoA + AMP + diphosphate</text>
        <dbReference type="Rhea" id="RHEA:43052"/>
        <dbReference type="ChEBI" id="CHEBI:30616"/>
        <dbReference type="ChEBI" id="CHEBI:33019"/>
        <dbReference type="ChEBI" id="CHEBI:49016"/>
        <dbReference type="ChEBI" id="CHEBI:57287"/>
        <dbReference type="ChEBI" id="CHEBI:82815"/>
        <dbReference type="ChEBI" id="CHEBI:456215"/>
        <dbReference type="EC" id="6.2.1.44"/>
    </reaction>
    <physiologicalReaction direction="left-to-right" evidence="3">
        <dbReference type="Rhea" id="RHEA:43053"/>
    </physiologicalReaction>
</comment>
<feature type="domain" description="AMP-binding enzyme C-terminal" evidence="7">
    <location>
        <begin position="433"/>
        <end position="508"/>
    </location>
</feature>
<protein>
    <recommendedName>
        <fullName evidence="5">3-methylmercaptopropionyl-CoA ligase</fullName>
        <ecNumber evidence="4">6.2.1.44</ecNumber>
    </recommendedName>
</protein>
<dbReference type="Proteomes" id="UP000564378">
    <property type="component" value="Unassembled WGS sequence"/>
</dbReference>
<evidence type="ECO:0000313" key="9">
    <source>
        <dbReference type="Proteomes" id="UP000564378"/>
    </source>
</evidence>